<feature type="domain" description="HNH nuclease" evidence="1">
    <location>
        <begin position="115"/>
        <end position="167"/>
    </location>
</feature>
<dbReference type="Pfam" id="PF02720">
    <property type="entry name" value="DUF222"/>
    <property type="match status" value="1"/>
</dbReference>
<reference evidence="2 3" key="1">
    <citation type="submission" date="2020-02" db="EMBL/GenBank/DDBJ databases">
        <title>Genome sequence of strain AETb3-4.</title>
        <authorList>
            <person name="Gao J."/>
            <person name="Zhang X."/>
        </authorList>
    </citation>
    <scope>NUCLEOTIDE SEQUENCE [LARGE SCALE GENOMIC DNA]</scope>
    <source>
        <strain evidence="2 3">AETb3-4</strain>
    </source>
</reference>
<evidence type="ECO:0000313" key="3">
    <source>
        <dbReference type="Proteomes" id="UP000543556"/>
    </source>
</evidence>
<name>A0A7Y7IKR2_9MICC</name>
<dbReference type="CDD" id="cd00085">
    <property type="entry name" value="HNHc"/>
    <property type="match status" value="1"/>
</dbReference>
<feature type="non-terminal residue" evidence="2">
    <location>
        <position position="1"/>
    </location>
</feature>
<proteinExistence type="predicted"/>
<dbReference type="SMART" id="SM00507">
    <property type="entry name" value="HNHc"/>
    <property type="match status" value="1"/>
</dbReference>
<evidence type="ECO:0000313" key="2">
    <source>
        <dbReference type="EMBL" id="NVM97048.1"/>
    </source>
</evidence>
<organism evidence="2 3">
    <name type="scientific">Arthrobacter wenxiniae</name>
    <dbReference type="NCBI Taxonomy" id="2713570"/>
    <lineage>
        <taxon>Bacteria</taxon>
        <taxon>Bacillati</taxon>
        <taxon>Actinomycetota</taxon>
        <taxon>Actinomycetes</taxon>
        <taxon>Micrococcales</taxon>
        <taxon>Micrococcaceae</taxon>
        <taxon>Arthrobacter</taxon>
    </lineage>
</organism>
<dbReference type="Proteomes" id="UP000543556">
    <property type="component" value="Unassembled WGS sequence"/>
</dbReference>
<dbReference type="RefSeq" id="WP_176636748.1">
    <property type="nucleotide sequence ID" value="NZ_JAAMFM010000085.1"/>
</dbReference>
<dbReference type="InterPro" id="IPR003870">
    <property type="entry name" value="DUF222"/>
</dbReference>
<protein>
    <submittedName>
        <fullName evidence="2">DUF222 domain-containing protein</fullName>
    </submittedName>
</protein>
<dbReference type="AlphaFoldDB" id="A0A7Y7IKR2"/>
<sequence length="209" mass="23132">IDPACTNPVVADRRTRAQKLLDGTIEGIKLAARTGKLPMNGGLKPQLFISTTETDLQHRTTRGRPGGIAFLPYSGPQPLALLDTELCDADVTTMILGNGQDILNVGRTQRLFTTAQRKILIARDKGCSFPHCRTHALATEAHHIIPWTEGGPTNVSSGCLLCAYHHHLIHNRDWAVELIHGVPWFTPPYKLDPHQTKLRNTYHHGLPHT</sequence>
<dbReference type="InterPro" id="IPR003615">
    <property type="entry name" value="HNH_nuc"/>
</dbReference>
<accession>A0A7Y7IKR2</accession>
<gene>
    <name evidence="2" type="ORF">G6034_19495</name>
</gene>
<dbReference type="EMBL" id="JAAMFM010000085">
    <property type="protein sequence ID" value="NVM97048.1"/>
    <property type="molecule type" value="Genomic_DNA"/>
</dbReference>
<keyword evidence="3" id="KW-1185">Reference proteome</keyword>
<comment type="caution">
    <text evidence="2">The sequence shown here is derived from an EMBL/GenBank/DDBJ whole genome shotgun (WGS) entry which is preliminary data.</text>
</comment>
<evidence type="ECO:0000259" key="1">
    <source>
        <dbReference type="SMART" id="SM00507"/>
    </source>
</evidence>